<comment type="caution">
    <text evidence="1">The sequence shown here is derived from an EMBL/GenBank/DDBJ whole genome shotgun (WGS) entry which is preliminary data.</text>
</comment>
<name>A0A4Y2W7K4_ARAVE</name>
<protein>
    <submittedName>
        <fullName evidence="1">Uncharacterized protein</fullName>
    </submittedName>
</protein>
<dbReference type="Proteomes" id="UP000499080">
    <property type="component" value="Unassembled WGS sequence"/>
</dbReference>
<dbReference type="EMBL" id="BGPR01055960">
    <property type="protein sequence ID" value="GBO32498.1"/>
    <property type="molecule type" value="Genomic_DNA"/>
</dbReference>
<accession>A0A4Y2W7K4</accession>
<evidence type="ECO:0000313" key="1">
    <source>
        <dbReference type="EMBL" id="GBO32498.1"/>
    </source>
</evidence>
<sequence length="69" mass="7850">MSDLNHCAWRGGGFFRRLVYRNTKIGLTVLHIICSSPDVKAQCKKIENALKCLFNYLDKLKGSSDCEQD</sequence>
<proteinExistence type="predicted"/>
<gene>
    <name evidence="1" type="ORF">AVEN_242540_1</name>
</gene>
<organism evidence="1 2">
    <name type="scientific">Araneus ventricosus</name>
    <name type="common">Orbweaver spider</name>
    <name type="synonym">Epeira ventricosa</name>
    <dbReference type="NCBI Taxonomy" id="182803"/>
    <lineage>
        <taxon>Eukaryota</taxon>
        <taxon>Metazoa</taxon>
        <taxon>Ecdysozoa</taxon>
        <taxon>Arthropoda</taxon>
        <taxon>Chelicerata</taxon>
        <taxon>Arachnida</taxon>
        <taxon>Araneae</taxon>
        <taxon>Araneomorphae</taxon>
        <taxon>Entelegynae</taxon>
        <taxon>Araneoidea</taxon>
        <taxon>Araneidae</taxon>
        <taxon>Araneus</taxon>
    </lineage>
</organism>
<evidence type="ECO:0000313" key="2">
    <source>
        <dbReference type="Proteomes" id="UP000499080"/>
    </source>
</evidence>
<keyword evidence="2" id="KW-1185">Reference proteome</keyword>
<reference evidence="1 2" key="1">
    <citation type="journal article" date="2019" name="Sci. Rep.">
        <title>Orb-weaving spider Araneus ventricosus genome elucidates the spidroin gene catalogue.</title>
        <authorList>
            <person name="Kono N."/>
            <person name="Nakamura H."/>
            <person name="Ohtoshi R."/>
            <person name="Moran D.A.P."/>
            <person name="Shinohara A."/>
            <person name="Yoshida Y."/>
            <person name="Fujiwara M."/>
            <person name="Mori M."/>
            <person name="Tomita M."/>
            <person name="Arakawa K."/>
        </authorList>
    </citation>
    <scope>NUCLEOTIDE SEQUENCE [LARGE SCALE GENOMIC DNA]</scope>
</reference>
<dbReference type="AlphaFoldDB" id="A0A4Y2W7K4"/>